<keyword evidence="2" id="KW-0833">Ubl conjugation pathway</keyword>
<evidence type="ECO:0000256" key="3">
    <source>
        <dbReference type="ARBA" id="ARBA00023136"/>
    </source>
</evidence>
<dbReference type="PANTHER" id="PTHR47694:SF1">
    <property type="entry name" value="PLANT UBX DOMAIN-CONTAINING PROTEIN 2"/>
    <property type="match status" value="1"/>
</dbReference>
<dbReference type="GO" id="GO:0016020">
    <property type="term" value="C:membrane"/>
    <property type="evidence" value="ECO:0007669"/>
    <property type="project" value="UniProtKB-SubCell"/>
</dbReference>
<evidence type="ECO:0000313" key="7">
    <source>
        <dbReference type="Proteomes" id="UP000775213"/>
    </source>
</evidence>
<gene>
    <name evidence="6" type="ORF">IEQ34_006505</name>
</gene>
<feature type="compositionally biased region" description="Low complexity" evidence="4">
    <location>
        <begin position="35"/>
        <end position="51"/>
    </location>
</feature>
<dbReference type="InterPro" id="IPR029071">
    <property type="entry name" value="Ubiquitin-like_domsf"/>
</dbReference>
<keyword evidence="3" id="KW-0472">Membrane</keyword>
<sequence>MEDVKDKMKGLIKKVNKPFSSSSSAFKGQGRVLGSAPSSSSTPSNSTSSRLLPPPRPSVTATKSPAGFAAYEPLVTSSERSASAAATFECPICSSSFPSEESVSDHLDSCIGPSADAGSGTGVANGVGGFLSGEPAEASVEIVVKLLRNVAREPGNEKFRKIRMGNPRIKEAIGDAVGGLELLECLGFRIQEEDGEKWATMGEPTRERIAAIQEAVSLLERWKVKDAAAAQNGTMEKLVPEKESEQKSIDRKVRVFFSVPESVAAKIDLPDSFYNLSIEELRRETDARKKKIADSQLLIPRSYKEKQAMAAKKKYKLTVIRFQFPDGVVLQGVFLPWERTVALYEFVSSALKDPTLEFELLSPAMSRVHAIPRFRGADGRTPTLEEENLVPSALIKFKPIETDSVVFTGLANEFLELIEPLTGAATVP</sequence>
<dbReference type="Gene3D" id="1.20.58.2190">
    <property type="match status" value="1"/>
</dbReference>
<evidence type="ECO:0000256" key="2">
    <source>
        <dbReference type="ARBA" id="ARBA00022786"/>
    </source>
</evidence>
<dbReference type="GO" id="GO:0050832">
    <property type="term" value="P:defense response to fungus"/>
    <property type="evidence" value="ECO:0007669"/>
    <property type="project" value="TreeGrafter"/>
</dbReference>
<feature type="domain" description="UBX" evidence="5">
    <location>
        <begin position="313"/>
        <end position="397"/>
    </location>
</feature>
<dbReference type="InterPro" id="IPR001012">
    <property type="entry name" value="UBX_dom"/>
</dbReference>
<evidence type="ECO:0000256" key="1">
    <source>
        <dbReference type="ARBA" id="ARBA00004170"/>
    </source>
</evidence>
<comment type="caution">
    <text evidence="6">The sequence shown here is derived from an EMBL/GenBank/DDBJ whole genome shotgun (WGS) entry which is preliminary data.</text>
</comment>
<dbReference type="PANTHER" id="PTHR47694">
    <property type="entry name" value="PLANT UBX DOMAIN-CONTAINING PROTEIN 2"/>
    <property type="match status" value="1"/>
</dbReference>
<accession>A0AAV7H6K1</accession>
<dbReference type="InterPro" id="IPR036339">
    <property type="entry name" value="PUB-like_dom_sf"/>
</dbReference>
<dbReference type="Gene3D" id="3.10.20.90">
    <property type="entry name" value="Phosphatidylinositol 3-kinase Catalytic Subunit, Chain A, domain 1"/>
    <property type="match status" value="1"/>
</dbReference>
<dbReference type="SUPFAM" id="SSF143503">
    <property type="entry name" value="PUG domain-like"/>
    <property type="match status" value="1"/>
</dbReference>
<evidence type="ECO:0000256" key="4">
    <source>
        <dbReference type="SAM" id="MobiDB-lite"/>
    </source>
</evidence>
<dbReference type="CDD" id="cd09212">
    <property type="entry name" value="PUB"/>
    <property type="match status" value="1"/>
</dbReference>
<keyword evidence="7" id="KW-1185">Reference proteome</keyword>
<feature type="region of interest" description="Disordered" evidence="4">
    <location>
        <begin position="1"/>
        <end position="64"/>
    </location>
</feature>
<dbReference type="SUPFAM" id="SSF54236">
    <property type="entry name" value="Ubiquitin-like"/>
    <property type="match status" value="1"/>
</dbReference>
<dbReference type="PROSITE" id="PS50033">
    <property type="entry name" value="UBX"/>
    <property type="match status" value="1"/>
</dbReference>
<dbReference type="SMART" id="SM00580">
    <property type="entry name" value="PUG"/>
    <property type="match status" value="1"/>
</dbReference>
<evidence type="ECO:0000259" key="5">
    <source>
        <dbReference type="PROSITE" id="PS50033"/>
    </source>
</evidence>
<proteinExistence type="predicted"/>
<evidence type="ECO:0000313" key="6">
    <source>
        <dbReference type="EMBL" id="KAH0463719.1"/>
    </source>
</evidence>
<dbReference type="Gene3D" id="3.30.160.60">
    <property type="entry name" value="Classic Zinc Finger"/>
    <property type="match status" value="1"/>
</dbReference>
<dbReference type="FunFam" id="3.10.20.90:FF:000185">
    <property type="entry name" value="UBX domain-containing protein 6"/>
    <property type="match status" value="1"/>
</dbReference>
<dbReference type="InterPro" id="IPR018997">
    <property type="entry name" value="PUB_domain"/>
</dbReference>
<dbReference type="EMBL" id="JAGFBR010000007">
    <property type="protein sequence ID" value="KAH0463719.1"/>
    <property type="molecule type" value="Genomic_DNA"/>
</dbReference>
<dbReference type="AlphaFoldDB" id="A0AAV7H6K1"/>
<organism evidence="6 7">
    <name type="scientific">Dendrobium chrysotoxum</name>
    <name type="common">Orchid</name>
    <dbReference type="NCBI Taxonomy" id="161865"/>
    <lineage>
        <taxon>Eukaryota</taxon>
        <taxon>Viridiplantae</taxon>
        <taxon>Streptophyta</taxon>
        <taxon>Embryophyta</taxon>
        <taxon>Tracheophyta</taxon>
        <taxon>Spermatophyta</taxon>
        <taxon>Magnoliopsida</taxon>
        <taxon>Liliopsida</taxon>
        <taxon>Asparagales</taxon>
        <taxon>Orchidaceae</taxon>
        <taxon>Epidendroideae</taxon>
        <taxon>Malaxideae</taxon>
        <taxon>Dendrobiinae</taxon>
        <taxon>Dendrobium</taxon>
    </lineage>
</organism>
<comment type="subcellular location">
    <subcellularLocation>
        <location evidence="1">Membrane</location>
        <topology evidence="1">Peripheral membrane protein</topology>
    </subcellularLocation>
</comment>
<reference evidence="6 7" key="1">
    <citation type="journal article" date="2021" name="Hortic Res">
        <title>Chromosome-scale assembly of the Dendrobium chrysotoxum genome enhances the understanding of orchid evolution.</title>
        <authorList>
            <person name="Zhang Y."/>
            <person name="Zhang G.Q."/>
            <person name="Zhang D."/>
            <person name="Liu X.D."/>
            <person name="Xu X.Y."/>
            <person name="Sun W.H."/>
            <person name="Yu X."/>
            <person name="Zhu X."/>
            <person name="Wang Z.W."/>
            <person name="Zhao X."/>
            <person name="Zhong W.Y."/>
            <person name="Chen H."/>
            <person name="Yin W.L."/>
            <person name="Huang T."/>
            <person name="Niu S.C."/>
            <person name="Liu Z.J."/>
        </authorList>
    </citation>
    <scope>NUCLEOTIDE SEQUENCE [LARGE SCALE GENOMIC DNA]</scope>
    <source>
        <strain evidence="6">Lindl</strain>
    </source>
</reference>
<dbReference type="Pfam" id="PF09409">
    <property type="entry name" value="PUB"/>
    <property type="match status" value="1"/>
</dbReference>
<name>A0AAV7H6K1_DENCH</name>
<protein>
    <recommendedName>
        <fullName evidence="5">UBX domain-containing protein</fullName>
    </recommendedName>
</protein>
<dbReference type="Proteomes" id="UP000775213">
    <property type="component" value="Unassembled WGS sequence"/>
</dbReference>